<name>A0ABV0EF90_9BURK</name>
<protein>
    <submittedName>
        <fullName evidence="1">Uncharacterized protein</fullName>
    </submittedName>
</protein>
<accession>A0ABV0EF90</accession>
<reference evidence="1 2" key="1">
    <citation type="submission" date="2024-02" db="EMBL/GenBank/DDBJ databases">
        <title>New thermophilic sulfur-oxidizing bacteria from a hot springs of the Uzon caldera (Kamchatka, Russia).</title>
        <authorList>
            <person name="Dukat A.M."/>
            <person name="Elcheninov A.G."/>
            <person name="Frolov E.N."/>
        </authorList>
    </citation>
    <scope>NUCLEOTIDE SEQUENCE [LARGE SCALE GENOMIC DNA]</scope>
    <source>
        <strain evidence="1 2">AK1</strain>
    </source>
</reference>
<proteinExistence type="predicted"/>
<comment type="caution">
    <text evidence="1">The sequence shown here is derived from an EMBL/GenBank/DDBJ whole genome shotgun (WGS) entry which is preliminary data.</text>
</comment>
<evidence type="ECO:0000313" key="2">
    <source>
        <dbReference type="Proteomes" id="UP001482231"/>
    </source>
</evidence>
<dbReference type="Proteomes" id="UP001482231">
    <property type="component" value="Unassembled WGS sequence"/>
</dbReference>
<evidence type="ECO:0000313" key="1">
    <source>
        <dbReference type="EMBL" id="MEO1766143.1"/>
    </source>
</evidence>
<gene>
    <name evidence="1" type="ORF">V6E02_02795</name>
</gene>
<sequence length="70" mass="8166">MDQSQLIQEKLKLDAELQAYIKEHGFDYNEYCAPSPGSWYESYRKRVKAVEDQLLPKLKYWVGPGDQKAA</sequence>
<organism evidence="1 2">
    <name type="scientific">Thiobacter aerophilum</name>
    <dbReference type="NCBI Taxonomy" id="3121275"/>
    <lineage>
        <taxon>Bacteria</taxon>
        <taxon>Pseudomonadati</taxon>
        <taxon>Pseudomonadota</taxon>
        <taxon>Betaproteobacteria</taxon>
        <taxon>Burkholderiales</taxon>
        <taxon>Thiobacteraceae</taxon>
        <taxon>Thiobacter</taxon>
    </lineage>
</organism>
<dbReference type="EMBL" id="JBAJEX010000001">
    <property type="protein sequence ID" value="MEO1766143.1"/>
    <property type="molecule type" value="Genomic_DNA"/>
</dbReference>
<keyword evidence="2" id="KW-1185">Reference proteome</keyword>
<dbReference type="RefSeq" id="WP_347306908.1">
    <property type="nucleotide sequence ID" value="NZ_JBAJEX010000001.1"/>
</dbReference>